<name>A0A6A6PUL7_9PEZI</name>
<protein>
    <submittedName>
        <fullName evidence="1">Uncharacterized protein</fullName>
    </submittedName>
</protein>
<feature type="non-terminal residue" evidence="1">
    <location>
        <position position="98"/>
    </location>
</feature>
<dbReference type="RefSeq" id="XP_033590036.1">
    <property type="nucleotide sequence ID" value="XM_033732045.1"/>
</dbReference>
<dbReference type="GeneID" id="54473047"/>
<reference evidence="1" key="1">
    <citation type="journal article" date="2020" name="Stud. Mycol.">
        <title>101 Dothideomycetes genomes: a test case for predicting lifestyles and emergence of pathogens.</title>
        <authorList>
            <person name="Haridas S."/>
            <person name="Albert R."/>
            <person name="Binder M."/>
            <person name="Bloem J."/>
            <person name="Labutti K."/>
            <person name="Salamov A."/>
            <person name="Andreopoulos B."/>
            <person name="Baker S."/>
            <person name="Barry K."/>
            <person name="Bills G."/>
            <person name="Bluhm B."/>
            <person name="Cannon C."/>
            <person name="Castanera R."/>
            <person name="Culley D."/>
            <person name="Daum C."/>
            <person name="Ezra D."/>
            <person name="Gonzalez J."/>
            <person name="Henrissat B."/>
            <person name="Kuo A."/>
            <person name="Liang C."/>
            <person name="Lipzen A."/>
            <person name="Lutzoni F."/>
            <person name="Magnuson J."/>
            <person name="Mondo S."/>
            <person name="Nolan M."/>
            <person name="Ohm R."/>
            <person name="Pangilinan J."/>
            <person name="Park H.-J."/>
            <person name="Ramirez L."/>
            <person name="Alfaro M."/>
            <person name="Sun H."/>
            <person name="Tritt A."/>
            <person name="Yoshinaga Y."/>
            <person name="Zwiers L.-H."/>
            <person name="Turgeon B."/>
            <person name="Goodwin S."/>
            <person name="Spatafora J."/>
            <person name="Crous P."/>
            <person name="Grigoriev I."/>
        </authorList>
    </citation>
    <scope>NUCLEOTIDE SEQUENCE</scope>
    <source>
        <strain evidence="1">CBS 113389</strain>
    </source>
</reference>
<evidence type="ECO:0000313" key="2">
    <source>
        <dbReference type="Proteomes" id="UP000799767"/>
    </source>
</evidence>
<accession>A0A6A6PUL7</accession>
<organism evidence="1 2">
    <name type="scientific">Neohortaea acidophila</name>
    <dbReference type="NCBI Taxonomy" id="245834"/>
    <lineage>
        <taxon>Eukaryota</taxon>
        <taxon>Fungi</taxon>
        <taxon>Dikarya</taxon>
        <taxon>Ascomycota</taxon>
        <taxon>Pezizomycotina</taxon>
        <taxon>Dothideomycetes</taxon>
        <taxon>Dothideomycetidae</taxon>
        <taxon>Mycosphaerellales</taxon>
        <taxon>Teratosphaeriaceae</taxon>
        <taxon>Neohortaea</taxon>
    </lineage>
</organism>
<dbReference type="AlphaFoldDB" id="A0A6A6PUL7"/>
<sequence length="98" mass="10999">METPKHTRTARPPLAQFPVDYTSTSLSVDDLGWYCYNRGYAMSKSTELLKLPTLPGHSPWLCSRARLHHATCPMRSLQRAHNGQYGIVAASNIVRKSV</sequence>
<dbReference type="EMBL" id="MU001635">
    <property type="protein sequence ID" value="KAF2483466.1"/>
    <property type="molecule type" value="Genomic_DNA"/>
</dbReference>
<proteinExistence type="predicted"/>
<keyword evidence="2" id="KW-1185">Reference proteome</keyword>
<evidence type="ECO:0000313" key="1">
    <source>
        <dbReference type="EMBL" id="KAF2483466.1"/>
    </source>
</evidence>
<dbReference type="Proteomes" id="UP000799767">
    <property type="component" value="Unassembled WGS sequence"/>
</dbReference>
<gene>
    <name evidence="1" type="ORF">BDY17DRAFT_280505</name>
</gene>
<dbReference type="OrthoDB" id="5398665at2759"/>